<evidence type="ECO:0000256" key="11">
    <source>
        <dbReference type="ARBA" id="ARBA00022917"/>
    </source>
</evidence>
<dbReference type="Proteomes" id="UP001466331">
    <property type="component" value="Unassembled WGS sequence"/>
</dbReference>
<keyword evidence="7 14" id="KW-0547">Nucleotide-binding</keyword>
<evidence type="ECO:0000256" key="1">
    <source>
        <dbReference type="ARBA" id="ARBA00003314"/>
    </source>
</evidence>
<keyword evidence="12 14" id="KW-0030">Aminoacyl-tRNA synthetase</keyword>
<dbReference type="Gene3D" id="2.40.50.140">
    <property type="entry name" value="Nucleic acid-binding proteins"/>
    <property type="match status" value="1"/>
</dbReference>
<dbReference type="Pfam" id="PF01588">
    <property type="entry name" value="tRNA_bind"/>
    <property type="match status" value="1"/>
</dbReference>
<keyword evidence="5 14" id="KW-0820">tRNA-binding</keyword>
<dbReference type="PANTHER" id="PTHR45765">
    <property type="entry name" value="METHIONINE--TRNA LIGASE"/>
    <property type="match status" value="1"/>
</dbReference>
<comment type="similarity">
    <text evidence="3 14">Belongs to the class-I aminoacyl-tRNA synthetase family. MetG type 1 subfamily.</text>
</comment>
<dbReference type="SUPFAM" id="SSF57770">
    <property type="entry name" value="Methionyl-tRNA synthetase (MetRS), Zn-domain"/>
    <property type="match status" value="1"/>
</dbReference>
<dbReference type="InterPro" id="IPR023458">
    <property type="entry name" value="Met-tRNA_ligase_1"/>
</dbReference>
<name>A0ABU9U8H2_9SPIR</name>
<comment type="subcellular location">
    <subcellularLocation>
        <location evidence="2 14">Cytoplasm</location>
    </subcellularLocation>
</comment>
<keyword evidence="17" id="KW-1185">Reference proteome</keyword>
<dbReference type="SUPFAM" id="SSF52374">
    <property type="entry name" value="Nucleotidylyl transferase"/>
    <property type="match status" value="1"/>
</dbReference>
<feature type="binding site" evidence="14">
    <location>
        <position position="156"/>
    </location>
    <ligand>
        <name>Zn(2+)</name>
        <dbReference type="ChEBI" id="CHEBI:29105"/>
    </ligand>
</feature>
<dbReference type="Gene3D" id="3.40.50.620">
    <property type="entry name" value="HUPs"/>
    <property type="match status" value="1"/>
</dbReference>
<sequence length="726" mass="82403">MKKKRLVTSALPYVNNVPHLGNLIQVLSADVFARYCRSAGYETLYICGTDEYGTATETRALEEGVSPRELCDKFHAIHTEVYKWFEIAFDKWGRTSTPEHTQITQDIFLKLDKAGYIKEKTITQLYSEKSEMFLADRYVHGTCPYCSYEDARGDQCENCGKLLDPTELINPRSAIDGSTPVLKETRHLYIDLPALLPKLKEWIKKASVEGRWATNAVKMTESWIRDGLHERCITRDLKWGVPVPKKGFEGKVFYVWFDAPIGYISITATLTDRWKDWWKNPDEVELYQFIGKDNIPFHTVIFPSSLLGTGENWTMLKTMSSTEYLNYESGKFSKSRGIGVFGTDAMDTGIPADVWRFYLFYNRPESSDYMFTWKDFQEKVNSELIGNFSNLVNRTLSFVSRFYDGKVPDAPVDESFWEEVRSQEAVITDKLEWANLRDAMRGIFALADMGNKAFQAGEPWKTRKTEPEKAARLIKNLVYLVRDLAVLIEPYLPATAKRIMGFLGVSATWADLGICNGIEKISQPEILFARLEDELISKLRDRFSGSQSEREEKTVEEREDIKELPLDEKFRQKVRLVVAKITEIKRHPNAEKLYIEKIDFGGEESQIVSGLVPYYTEEELLGHNVIVVKNLQPAKLRGEKSNGMLLAAEEGDTVEVIFADDVSPGTLIVVEGDDPSSYTDAGRLTIDEFFDIPLKVEDGAVTVGGRRLVAGQTVLSTVKVKNGSVG</sequence>
<evidence type="ECO:0000256" key="3">
    <source>
        <dbReference type="ARBA" id="ARBA00008258"/>
    </source>
</evidence>
<dbReference type="GO" id="GO:0004825">
    <property type="term" value="F:methionine-tRNA ligase activity"/>
    <property type="evidence" value="ECO:0007669"/>
    <property type="project" value="UniProtKB-EC"/>
</dbReference>
<feature type="binding site" evidence="14">
    <location>
        <position position="334"/>
    </location>
    <ligand>
        <name>ATP</name>
        <dbReference type="ChEBI" id="CHEBI:30616"/>
    </ligand>
</feature>
<evidence type="ECO:0000256" key="2">
    <source>
        <dbReference type="ARBA" id="ARBA00004496"/>
    </source>
</evidence>
<dbReference type="Pfam" id="PF09334">
    <property type="entry name" value="tRNA-synt_1g"/>
    <property type="match status" value="1"/>
</dbReference>
<dbReference type="PRINTS" id="PR01041">
    <property type="entry name" value="TRNASYNTHMET"/>
</dbReference>
<dbReference type="InterPro" id="IPR033911">
    <property type="entry name" value="MetRS_core"/>
</dbReference>
<proteinExistence type="inferred from homology"/>
<comment type="catalytic activity">
    <reaction evidence="13 14">
        <text>tRNA(Met) + L-methionine + ATP = L-methionyl-tRNA(Met) + AMP + diphosphate</text>
        <dbReference type="Rhea" id="RHEA:13481"/>
        <dbReference type="Rhea" id="RHEA-COMP:9667"/>
        <dbReference type="Rhea" id="RHEA-COMP:9698"/>
        <dbReference type="ChEBI" id="CHEBI:30616"/>
        <dbReference type="ChEBI" id="CHEBI:33019"/>
        <dbReference type="ChEBI" id="CHEBI:57844"/>
        <dbReference type="ChEBI" id="CHEBI:78442"/>
        <dbReference type="ChEBI" id="CHEBI:78530"/>
        <dbReference type="ChEBI" id="CHEBI:456215"/>
        <dbReference type="EC" id="6.1.1.10"/>
    </reaction>
</comment>
<keyword evidence="4 14" id="KW-0963">Cytoplasm</keyword>
<feature type="domain" description="TRNA-binding" evidence="15">
    <location>
        <begin position="570"/>
        <end position="669"/>
    </location>
</feature>
<dbReference type="Gene3D" id="2.20.28.20">
    <property type="entry name" value="Methionyl-tRNA synthetase, Zn-domain"/>
    <property type="match status" value="1"/>
</dbReference>
<evidence type="ECO:0000256" key="7">
    <source>
        <dbReference type="ARBA" id="ARBA00022741"/>
    </source>
</evidence>
<evidence type="ECO:0000256" key="4">
    <source>
        <dbReference type="ARBA" id="ARBA00022490"/>
    </source>
</evidence>
<comment type="cofactor">
    <cofactor evidence="14">
        <name>Zn(2+)</name>
        <dbReference type="ChEBI" id="CHEBI:29105"/>
    </cofactor>
    <text evidence="14">Binds 1 zinc ion per subunit.</text>
</comment>
<evidence type="ECO:0000256" key="12">
    <source>
        <dbReference type="ARBA" id="ARBA00023146"/>
    </source>
</evidence>
<dbReference type="CDD" id="cd07957">
    <property type="entry name" value="Anticodon_Ia_Met"/>
    <property type="match status" value="1"/>
</dbReference>
<evidence type="ECO:0000259" key="15">
    <source>
        <dbReference type="PROSITE" id="PS50886"/>
    </source>
</evidence>
<dbReference type="InterPro" id="IPR014758">
    <property type="entry name" value="Met-tRNA_synth"/>
</dbReference>
<keyword evidence="14" id="KW-0479">Metal-binding</keyword>
<evidence type="ECO:0000256" key="13">
    <source>
        <dbReference type="ARBA" id="ARBA00047364"/>
    </source>
</evidence>
<organism evidence="16 17">
    <name type="scientific">Rarispira pelagica</name>
    <dbReference type="NCBI Taxonomy" id="3141764"/>
    <lineage>
        <taxon>Bacteria</taxon>
        <taxon>Pseudomonadati</taxon>
        <taxon>Spirochaetota</taxon>
        <taxon>Spirochaetia</taxon>
        <taxon>Winmispirales</taxon>
        <taxon>Winmispiraceae</taxon>
        <taxon>Rarispira</taxon>
    </lineage>
</organism>
<dbReference type="CDD" id="cd00814">
    <property type="entry name" value="MetRS_core"/>
    <property type="match status" value="1"/>
</dbReference>
<dbReference type="EMBL" id="JBCHKQ010000001">
    <property type="protein sequence ID" value="MEM5946976.1"/>
    <property type="molecule type" value="Genomic_DNA"/>
</dbReference>
<dbReference type="NCBIfam" id="TIGR00398">
    <property type="entry name" value="metG"/>
    <property type="match status" value="1"/>
</dbReference>
<comment type="caution">
    <text evidence="16">The sequence shown here is derived from an EMBL/GenBank/DDBJ whole genome shotgun (WGS) entry which is preliminary data.</text>
</comment>
<dbReference type="InterPro" id="IPR002547">
    <property type="entry name" value="tRNA-bd_dom"/>
</dbReference>
<keyword evidence="9 14" id="KW-0067">ATP-binding</keyword>
<dbReference type="InterPro" id="IPR041872">
    <property type="entry name" value="Anticodon_Met"/>
</dbReference>
<feature type="binding site" evidence="14">
    <location>
        <position position="146"/>
    </location>
    <ligand>
        <name>Zn(2+)</name>
        <dbReference type="ChEBI" id="CHEBI:29105"/>
    </ligand>
</feature>
<comment type="function">
    <text evidence="1 14">Is required not only for elongation of protein synthesis but also for the initiation of all mRNA translation through initiator tRNA(fMet) aminoacylation.</text>
</comment>
<feature type="short sequence motif" description="'KMSKS' region" evidence="14">
    <location>
        <begin position="331"/>
        <end position="335"/>
    </location>
</feature>
<evidence type="ECO:0000256" key="6">
    <source>
        <dbReference type="ARBA" id="ARBA00022598"/>
    </source>
</evidence>
<dbReference type="SUPFAM" id="SSF50249">
    <property type="entry name" value="Nucleic acid-binding proteins"/>
    <property type="match status" value="1"/>
</dbReference>
<dbReference type="InterPro" id="IPR014729">
    <property type="entry name" value="Rossmann-like_a/b/a_fold"/>
</dbReference>
<evidence type="ECO:0000256" key="14">
    <source>
        <dbReference type="HAMAP-Rule" id="MF_00098"/>
    </source>
</evidence>
<dbReference type="NCBIfam" id="NF001100">
    <property type="entry name" value="PRK00133.1"/>
    <property type="match status" value="1"/>
</dbReference>
<feature type="binding site" evidence="14">
    <location>
        <position position="143"/>
    </location>
    <ligand>
        <name>Zn(2+)</name>
        <dbReference type="ChEBI" id="CHEBI:29105"/>
    </ligand>
</feature>
<reference evidence="16 17" key="1">
    <citation type="submission" date="2024-03" db="EMBL/GenBank/DDBJ databases">
        <title>Ignisphaera cupida sp. nov., a hyperthermophilic hydrolytic archaeon from a hot spring of Kamchatka, and proposal of Ignisphaeraceae fam. nov.</title>
        <authorList>
            <person name="Podosokorskaya O.A."/>
            <person name="Elcheninov A.G."/>
            <person name="Maltseva A.I."/>
            <person name="Zayulina K.S."/>
            <person name="Novikov A."/>
            <person name="Merkel A.Y."/>
        </authorList>
    </citation>
    <scope>NUCLEOTIDE SEQUENCE [LARGE SCALE GENOMIC DNA]</scope>
    <source>
        <strain evidence="16 17">38H-sp</strain>
    </source>
</reference>
<dbReference type="HAMAP" id="MF_00098">
    <property type="entry name" value="Met_tRNA_synth_type1"/>
    <property type="match status" value="1"/>
</dbReference>
<dbReference type="InterPro" id="IPR029038">
    <property type="entry name" value="MetRS_Zn"/>
</dbReference>
<evidence type="ECO:0000256" key="5">
    <source>
        <dbReference type="ARBA" id="ARBA00022555"/>
    </source>
</evidence>
<dbReference type="PANTHER" id="PTHR45765:SF1">
    <property type="entry name" value="METHIONINE--TRNA LIGASE, CYTOPLASMIC"/>
    <property type="match status" value="1"/>
</dbReference>
<keyword evidence="6 14" id="KW-0436">Ligase</keyword>
<gene>
    <name evidence="14 16" type="primary">metG</name>
    <name evidence="16" type="ORF">WKV44_00295</name>
</gene>
<dbReference type="Pfam" id="PF19303">
    <property type="entry name" value="Anticodon_3"/>
    <property type="match status" value="1"/>
</dbReference>
<dbReference type="InterPro" id="IPR015413">
    <property type="entry name" value="Methionyl/Leucyl_tRNA_Synth"/>
</dbReference>
<dbReference type="InterPro" id="IPR009080">
    <property type="entry name" value="tRNAsynth_Ia_anticodon-bd"/>
</dbReference>
<feature type="short sequence motif" description="'HIGH' region" evidence="14">
    <location>
        <begin position="12"/>
        <end position="22"/>
    </location>
</feature>
<dbReference type="InterPro" id="IPR001412">
    <property type="entry name" value="aa-tRNA-synth_I_CS"/>
</dbReference>
<dbReference type="RefSeq" id="WP_420068430.1">
    <property type="nucleotide sequence ID" value="NZ_JBCHKQ010000001.1"/>
</dbReference>
<protein>
    <recommendedName>
        <fullName evidence="14">Methionine--tRNA ligase</fullName>
        <ecNumber evidence="14">6.1.1.10</ecNumber>
    </recommendedName>
    <alternativeName>
        <fullName evidence="14">Methionyl-tRNA synthetase</fullName>
        <shortName evidence="14">MetRS</shortName>
    </alternativeName>
</protein>
<dbReference type="CDD" id="cd02153">
    <property type="entry name" value="tRNA_bindingDomain"/>
    <property type="match status" value="1"/>
</dbReference>
<keyword evidence="11 14" id="KW-0648">Protein biosynthesis</keyword>
<keyword evidence="10 14" id="KW-0694">RNA-binding</keyword>
<dbReference type="PROSITE" id="PS50886">
    <property type="entry name" value="TRBD"/>
    <property type="match status" value="1"/>
</dbReference>
<evidence type="ECO:0000256" key="9">
    <source>
        <dbReference type="ARBA" id="ARBA00022840"/>
    </source>
</evidence>
<feature type="binding site" evidence="14">
    <location>
        <position position="159"/>
    </location>
    <ligand>
        <name>Zn(2+)</name>
        <dbReference type="ChEBI" id="CHEBI:29105"/>
    </ligand>
</feature>
<comment type="subunit">
    <text evidence="14">Homodimer.</text>
</comment>
<dbReference type="SUPFAM" id="SSF47323">
    <property type="entry name" value="Anticodon-binding domain of a subclass of class I aminoacyl-tRNA synthetases"/>
    <property type="match status" value="1"/>
</dbReference>
<evidence type="ECO:0000256" key="10">
    <source>
        <dbReference type="ARBA" id="ARBA00022884"/>
    </source>
</evidence>
<dbReference type="EC" id="6.1.1.10" evidence="14"/>
<evidence type="ECO:0000313" key="16">
    <source>
        <dbReference type="EMBL" id="MEM5946976.1"/>
    </source>
</evidence>
<dbReference type="PROSITE" id="PS00178">
    <property type="entry name" value="AA_TRNA_LIGASE_I"/>
    <property type="match status" value="1"/>
</dbReference>
<evidence type="ECO:0000256" key="8">
    <source>
        <dbReference type="ARBA" id="ARBA00022833"/>
    </source>
</evidence>
<accession>A0ABU9U8H2</accession>
<dbReference type="Gene3D" id="1.10.730.10">
    <property type="entry name" value="Isoleucyl-tRNA Synthetase, Domain 1"/>
    <property type="match status" value="1"/>
</dbReference>
<dbReference type="InterPro" id="IPR012340">
    <property type="entry name" value="NA-bd_OB-fold"/>
</dbReference>
<evidence type="ECO:0000313" key="17">
    <source>
        <dbReference type="Proteomes" id="UP001466331"/>
    </source>
</evidence>
<keyword evidence="8 14" id="KW-0862">Zinc</keyword>